<comment type="caution">
    <text evidence="1">The sequence shown here is derived from an EMBL/GenBank/DDBJ whole genome shotgun (WGS) entry which is preliminary data.</text>
</comment>
<dbReference type="OrthoDB" id="2399047at2759"/>
<keyword evidence="2" id="KW-1185">Reference proteome</keyword>
<gene>
    <name evidence="1" type="ORF">F8M41_016757</name>
</gene>
<dbReference type="EMBL" id="WTPW01000038">
    <property type="protein sequence ID" value="KAF0555761.1"/>
    <property type="molecule type" value="Genomic_DNA"/>
</dbReference>
<reference evidence="1 2" key="1">
    <citation type="journal article" date="2019" name="Environ. Microbiol.">
        <title>At the nexus of three kingdoms: the genome of the mycorrhizal fungus Gigaspora margarita provides insights into plant, endobacterial and fungal interactions.</title>
        <authorList>
            <person name="Venice F."/>
            <person name="Ghignone S."/>
            <person name="Salvioli di Fossalunga A."/>
            <person name="Amselem J."/>
            <person name="Novero M."/>
            <person name="Xianan X."/>
            <person name="Sedzielewska Toro K."/>
            <person name="Morin E."/>
            <person name="Lipzen A."/>
            <person name="Grigoriev I.V."/>
            <person name="Henrissat B."/>
            <person name="Martin F.M."/>
            <person name="Bonfante P."/>
        </authorList>
    </citation>
    <scope>NUCLEOTIDE SEQUENCE [LARGE SCALE GENOMIC DNA]</scope>
    <source>
        <strain evidence="1 2">BEG34</strain>
    </source>
</reference>
<evidence type="ECO:0000313" key="1">
    <source>
        <dbReference type="EMBL" id="KAF0555761.1"/>
    </source>
</evidence>
<organism evidence="1 2">
    <name type="scientific">Gigaspora margarita</name>
    <dbReference type="NCBI Taxonomy" id="4874"/>
    <lineage>
        <taxon>Eukaryota</taxon>
        <taxon>Fungi</taxon>
        <taxon>Fungi incertae sedis</taxon>
        <taxon>Mucoromycota</taxon>
        <taxon>Glomeromycotina</taxon>
        <taxon>Glomeromycetes</taxon>
        <taxon>Diversisporales</taxon>
        <taxon>Gigasporaceae</taxon>
        <taxon>Gigaspora</taxon>
    </lineage>
</organism>
<evidence type="ECO:0000313" key="2">
    <source>
        <dbReference type="Proteomes" id="UP000439903"/>
    </source>
</evidence>
<sequence length="2748" mass="314590">MSIINPVLLRTDDDSTEKTVIERISDICKNIPEQPINKTSESYIKLLIKDKPLWLSVNEKGELAPSGMPTLFRISDESFPDQIAYRISICNFDFIVKFEWVAKNKYDEFYLVDLNMGQNLYYTLEESTLLPHLKNQPTKERALLFNFSNDNSKNQSMEIKKSGNTLRSFLMELGEQNTHTSLTIMNALNYILRACNVKKVFKSFLDTCLQLQANLDSEIEWEITKYNLFNIKNAIIKLEKSELSNLHSYFPFYENASDMQVIIKNPQRDDLKIEIRINLNNNGSMSYWAWVPDILDISQTKSVYDYLLNTNVPQHEWKDLTLGYLSLLIMPPLIAVPEYLKIPLPLLSGISLLDQKINKEISDINFEIGPTGVRLIQAELFLDTLTKNEVQFDGIQISQLSDFKITIINSDAVNGELNITLEACANIKDNVVKILTKNENDQFLTAKFNTDMTLANIAIILNVVEKVYNELKVPFYDIPLDNFLIGINPEFSLLFCPVTKSPTMNFKLKSINIFANNFPKMEKFIPPQFYQTLNLTNISIDISVFDPLDIENTLIGLNIKSNLLTTDNKKLLANLSYHPKEQHILISIKPQDIYDNDTPLNLKEMLKAIGLYDTFEKISEVAPMLWHHVKVLDSVEFQYLKLQIKLNEQNNAYEIGDFNLGILIQKFIIKKDVIEIKNAILDLGYNGIHWSGNIEGMTEIIGKDGNYNCPIKYMSPTKEQSGTLLIKNLNKCFTLKEIIQIFELEKLESISTIPILGKLFESSEININLINSDHCDFIIQDLSVIFRTDKLELKPLIIGQSDKLEMKPLIINQSEVNISYFPSKNHKDSAIWKFNIRGNIDNMTATLNYNDEKHKIEATLVPDISKKLEDIIELLVVKPEFSDNSMYYEIHDSEVKSIELIINEDNMDIEYFSTELVKNLSYDEFLLDNLLFIYEEMINNDNPNKETPYRKKYTLESIISRKKDIHEVSAKMKIDCSKDIVEASITSVQNSLSLSNIFKFIVGFQYNLSNILPKLPNLPDFDNIEITEVYSIKILIKPFKIIEFNISAEKEDAYDIFNISAEKEDAYDIFNISAEKEDILETPSIRLQPIGISFNYVYDLDRKKEKLEGTFYGTFLLNDDTNLRLKFASSKTNGEDVFIASMQIISNESAVYFSSFIDTLLGGGNEWSDKTPEEMRSPKLIVKNHLKPIVFDQSELILSTDAEVYLYFNLTDKSVALYTTIESFGNALLLIKKLDRNPSEDIMESPSNNSKLGYLLTLKTPNDFKFENFFHSAIASNIDEILPLTQGNIVLVSYQDVTFESVKKDLNGIIKELNDILNPDDEDNKPIKFEDILSIKLPDRKDIYKPTLTKGANIYAYLNYTKGHSTLLENFSLISNLVSISPKILVELSLGTDSLLSNSEFRASIENLELDSGLNFEEISLSYVPKNKKSDSKLIISGNLKFEKLLGTKFDIKGSLNISEEESTFEVESLSQSIENPFGKMIGICIKEILFKMKFKYGNNIAFSRKVQSMYSLKGNVSFYSENPDMEIILEANILFVNGIPRVCSVNINQKIQLIHLLATIFSEKYPEETKLMWPKDFPEITFNDGEIYYASIPTDYPEDRDSIVINNKVYDKGYNINSYIDFFGIVNPLITAQINNGIIIKVTENSEINLGYIKISINNLIVELNIKNYSIGINGCLKLFDMDPAEFHLNYKNETQRFEGEIEIKGSLLGEDNPKIIGYWSKKNKFVITKWSSFCKLIWTTAELAKFIVEASSGLCESISDLKLNENFEGHFNINLKQHETQNDTLISFLIEGKYLLRITGGKEESTDIAEIDIPSIQFDIKYPICDDTHNIPICLLKYFEKELSKNVVKSLQNLLKDSEKCAKFLDGLAIITLINLSESALKGFVCFAGNEINKLAKDTLDAMKKCAKNILASKQPKNKLIEEDVIEVEEALMLSDAISLAGPLLVITGEWILYLVFAIELIIALKNLFGDQSEEEKEIKKGKGEMEGFDKRIKNAVERFLNLDYLIPEVEFYSDISLKIKWNIPKNSENDKLAYEICYKLRIIIIENEIIEKDIIVGKKEIESDKSDHKGLSHVLENDLLMKCKKVSVTIIAMLQHGNQNYTGLQSKETTIEHTPKLHPPAKLKSEYNAHTKILTTEIASNDKDTKQYCCELINYNSNNNDNNDYNKSIFYHKVIEIDTLKSTLWTINFKENLITGPGGEYNIRALAMSPDLKNSEFKYANEVISRLHPPISVEFNRTYDVNNNDEYLKITVKDIPDQKQLHGYTYQIINDKDIIYSLPTDKVSIILPDLRLDEIRKITKKPTTEHYINLKKVANKEYNWMDSSYISSTKSFKFLSHVNNIKGFYNINNNILNFSWDPVENASQYLVTLFALGQYLKQINKISKTFIEYDMQEFDELLNNSDNSIITYICTIQAVNDKEFFDGPVNPINEGFLQLPRPTNVNMEKTLNKLHVSYTPITLSDDLKKDFKGYKINLYNIQSSNERLVAESSLIEDVTSNYHDFPLDDIKFEENGIYRAKVCAISSNDQTISSFPGNSIKTMKRLLPPNNIQISVKTNESDIHMIISCDFNPEIKAYKLGVINKETKKFISKFKEPTNDSQIVQQELSFAEIRELHNSPKIAKFHAFAQSIGDKDEFDSITVNSNSVVTQFEAPKDLSLVLENNEFSVSYSAPTEGFYEAQVVDDNNRDKSFGGTKNKSSIGKDIIIIQIADLKMDIKYIARVRKIVHDKDPTKYMPSIWQFSNVITI</sequence>
<accession>A0A8H4B316</accession>
<dbReference type="Proteomes" id="UP000439903">
    <property type="component" value="Unassembled WGS sequence"/>
</dbReference>
<protein>
    <submittedName>
        <fullName evidence="1">Fibronectin type III domain-containing protein</fullName>
    </submittedName>
</protein>
<name>A0A8H4B316_GIGMA</name>
<proteinExistence type="predicted"/>